<evidence type="ECO:0000256" key="5">
    <source>
        <dbReference type="ARBA" id="ARBA00004496"/>
    </source>
</evidence>
<evidence type="ECO:0000256" key="14">
    <source>
        <dbReference type="PIRSR" id="PIRSR605511-1"/>
    </source>
</evidence>
<evidence type="ECO:0000256" key="1">
    <source>
        <dbReference type="ARBA" id="ARBA00001589"/>
    </source>
</evidence>
<keyword evidence="18" id="KW-1185">Reference proteome</keyword>
<comment type="caution">
    <text evidence="17">The sequence shown here is derived from an EMBL/GenBank/DDBJ whole genome shotgun (WGS) entry which is preliminary data.</text>
</comment>
<feature type="binding site" evidence="15">
    <location>
        <position position="18"/>
    </location>
    <ligand>
        <name>a divalent metal cation</name>
        <dbReference type="ChEBI" id="CHEBI:60240"/>
    </ligand>
</feature>
<comment type="similarity">
    <text evidence="6">Belongs to the SMP-30/CGR1 family.</text>
</comment>
<organism evidence="17 18">
    <name type="scientific">Pseudolycoriella hygida</name>
    <dbReference type="NCBI Taxonomy" id="35572"/>
    <lineage>
        <taxon>Eukaryota</taxon>
        <taxon>Metazoa</taxon>
        <taxon>Ecdysozoa</taxon>
        <taxon>Arthropoda</taxon>
        <taxon>Hexapoda</taxon>
        <taxon>Insecta</taxon>
        <taxon>Pterygota</taxon>
        <taxon>Neoptera</taxon>
        <taxon>Endopterygota</taxon>
        <taxon>Diptera</taxon>
        <taxon>Nematocera</taxon>
        <taxon>Sciaroidea</taxon>
        <taxon>Sciaridae</taxon>
        <taxon>Pseudolycoriella</taxon>
    </lineage>
</organism>
<comment type="cofactor">
    <cofactor evidence="4">
        <name>Mg(2+)</name>
        <dbReference type="ChEBI" id="CHEBI:18420"/>
    </cofactor>
</comment>
<feature type="binding site" evidence="15">
    <location>
        <position position="161"/>
    </location>
    <ligand>
        <name>a divalent metal cation</name>
        <dbReference type="ChEBI" id="CHEBI:60240"/>
    </ligand>
</feature>
<sequence>MSRSNIEVVFKDDILLGEGPHWVEERQDLIYVDIPGQAVHRFVPSTGKDYKVQMDGRTTFIVPVEFKPNTYLIGIERSIYEFEWDGISADVFKLNKMKTVEEDFPKNRFNDGKCDPQGRLWAGTMGYETDPGVVELEKGHLYKLDKNNQLSTLVDKIGISNGLAWSTDSSKFFYIDSVSFTVDVFDFDSTAGIPSNRQVLFDLKKNGIAGLADGMTIDTQNNIWVALHSGGKVLHIDTTAGSLIETIDFSNRASMLTSVAFGGRYLDELYVTSANYRLTPEQKSLETDSGALFKVTNVGAKGVGGGISYRV</sequence>
<feature type="binding site" evidence="15">
    <location>
        <position position="108"/>
    </location>
    <ligand>
        <name>substrate</name>
    </ligand>
</feature>
<dbReference type="Pfam" id="PF08450">
    <property type="entry name" value="SGL"/>
    <property type="match status" value="1"/>
</dbReference>
<comment type="cofactor">
    <cofactor evidence="2">
        <name>Ca(2+)</name>
        <dbReference type="ChEBI" id="CHEBI:29108"/>
    </cofactor>
</comment>
<dbReference type="OrthoDB" id="423498at2759"/>
<proteinExistence type="inferred from homology"/>
<reference evidence="17" key="1">
    <citation type="submission" date="2022-07" db="EMBL/GenBank/DDBJ databases">
        <authorList>
            <person name="Trinca V."/>
            <person name="Uliana J.V.C."/>
            <person name="Torres T.T."/>
            <person name="Ward R.J."/>
            <person name="Monesi N."/>
        </authorList>
    </citation>
    <scope>NUCLEOTIDE SEQUENCE</scope>
    <source>
        <strain evidence="17">HSMRA1968</strain>
        <tissue evidence="17">Whole embryos</tissue>
    </source>
</reference>
<feature type="binding site" evidence="15">
    <location>
        <position position="110"/>
    </location>
    <ligand>
        <name>substrate</name>
    </ligand>
</feature>
<evidence type="ECO:0000256" key="8">
    <source>
        <dbReference type="ARBA" id="ARBA00016808"/>
    </source>
</evidence>
<evidence type="ECO:0000256" key="11">
    <source>
        <dbReference type="ARBA" id="ARBA00022801"/>
    </source>
</evidence>
<evidence type="ECO:0000256" key="9">
    <source>
        <dbReference type="ARBA" id="ARBA00022490"/>
    </source>
</evidence>
<dbReference type="GO" id="GO:0004341">
    <property type="term" value="F:gluconolactonase activity"/>
    <property type="evidence" value="ECO:0007669"/>
    <property type="project" value="UniProtKB-EC"/>
</dbReference>
<dbReference type="AlphaFoldDB" id="A0A9Q0N0H8"/>
<evidence type="ECO:0000256" key="7">
    <source>
        <dbReference type="ARBA" id="ARBA00013227"/>
    </source>
</evidence>
<evidence type="ECO:0000256" key="3">
    <source>
        <dbReference type="ARBA" id="ARBA00001936"/>
    </source>
</evidence>
<dbReference type="PRINTS" id="PR01790">
    <property type="entry name" value="SMP30FAMILY"/>
</dbReference>
<keyword evidence="15" id="KW-0862">Zinc</keyword>
<keyword evidence="9" id="KW-0963">Cytoplasm</keyword>
<dbReference type="GO" id="GO:0005737">
    <property type="term" value="C:cytoplasm"/>
    <property type="evidence" value="ECO:0007669"/>
    <property type="project" value="UniProtKB-SubCell"/>
</dbReference>
<dbReference type="GO" id="GO:0005509">
    <property type="term" value="F:calcium ion binding"/>
    <property type="evidence" value="ECO:0007669"/>
    <property type="project" value="TreeGrafter"/>
</dbReference>
<dbReference type="InterPro" id="IPR013658">
    <property type="entry name" value="SGL"/>
</dbReference>
<feature type="binding site" evidence="15">
    <location>
        <position position="128"/>
    </location>
    <ligand>
        <name>substrate</name>
    </ligand>
</feature>
<accession>A0A9Q0N0H8</accession>
<dbReference type="InterPro" id="IPR005511">
    <property type="entry name" value="SMP-30"/>
</dbReference>
<evidence type="ECO:0000256" key="10">
    <source>
        <dbReference type="ARBA" id="ARBA00022723"/>
    </source>
</evidence>
<name>A0A9Q0N0H8_9DIPT</name>
<evidence type="ECO:0000313" key="18">
    <source>
        <dbReference type="Proteomes" id="UP001151699"/>
    </source>
</evidence>
<comment type="subcellular location">
    <subcellularLocation>
        <location evidence="5">Cytoplasm</location>
    </subcellularLocation>
</comment>
<feature type="binding site" evidence="15">
    <location>
        <position position="213"/>
    </location>
    <ligand>
        <name>a divalent metal cation</name>
        <dbReference type="ChEBI" id="CHEBI:60240"/>
    </ligand>
</feature>
<evidence type="ECO:0000259" key="16">
    <source>
        <dbReference type="Pfam" id="PF08450"/>
    </source>
</evidence>
<evidence type="ECO:0000256" key="13">
    <source>
        <dbReference type="ARBA" id="ARBA00032464"/>
    </source>
</evidence>
<comment type="cofactor">
    <cofactor evidence="15">
        <name>Zn(2+)</name>
        <dbReference type="ChEBI" id="CHEBI:29105"/>
    </cofactor>
    <text evidence="15">Binds 1 divalent metal cation per subunit.</text>
</comment>
<dbReference type="EC" id="3.1.1.17" evidence="7"/>
<keyword evidence="10 15" id="KW-0479">Metal-binding</keyword>
<dbReference type="PANTHER" id="PTHR10907:SF66">
    <property type="entry name" value="MIP34848P1-RELATED"/>
    <property type="match status" value="1"/>
</dbReference>
<keyword evidence="11" id="KW-0378">Hydrolase</keyword>
<dbReference type="Proteomes" id="UP001151699">
    <property type="component" value="Chromosome B"/>
</dbReference>
<dbReference type="Gene3D" id="2.120.10.30">
    <property type="entry name" value="TolB, C-terminal domain"/>
    <property type="match status" value="1"/>
</dbReference>
<feature type="domain" description="SMP-30/Gluconolactonase/LRE-like region" evidence="16">
    <location>
        <begin position="16"/>
        <end position="275"/>
    </location>
</feature>
<evidence type="ECO:0000313" key="17">
    <source>
        <dbReference type="EMBL" id="KAJ6640946.1"/>
    </source>
</evidence>
<comment type="cofactor">
    <cofactor evidence="3">
        <name>Mn(2+)</name>
        <dbReference type="ChEBI" id="CHEBI:29035"/>
    </cofactor>
</comment>
<evidence type="ECO:0000256" key="2">
    <source>
        <dbReference type="ARBA" id="ARBA00001913"/>
    </source>
</evidence>
<protein>
    <recommendedName>
        <fullName evidence="8">Regucalcin</fullName>
        <ecNumber evidence="7">3.1.1.17</ecNumber>
    </recommendedName>
    <alternativeName>
        <fullName evidence="13">Gluconolactonase</fullName>
    </alternativeName>
</protein>
<evidence type="ECO:0000256" key="15">
    <source>
        <dbReference type="PIRSR" id="PIRSR605511-2"/>
    </source>
</evidence>
<gene>
    <name evidence="17" type="primary">RGN_0</name>
    <name evidence="17" type="ORF">Bhyg_05879</name>
</gene>
<evidence type="ECO:0000256" key="4">
    <source>
        <dbReference type="ARBA" id="ARBA00001946"/>
    </source>
</evidence>
<dbReference type="InterPro" id="IPR011042">
    <property type="entry name" value="6-blade_b-propeller_TolB-like"/>
</dbReference>
<dbReference type="SUPFAM" id="SSF63829">
    <property type="entry name" value="Calcium-dependent phosphotriesterase"/>
    <property type="match status" value="1"/>
</dbReference>
<feature type="active site" description="Proton donor/acceptor" evidence="14">
    <location>
        <position position="213"/>
    </location>
</feature>
<comment type="catalytic activity">
    <reaction evidence="1">
        <text>D-glucono-1,5-lactone + H2O = D-gluconate + H(+)</text>
        <dbReference type="Rhea" id="RHEA:10440"/>
        <dbReference type="ChEBI" id="CHEBI:15377"/>
        <dbReference type="ChEBI" id="CHEBI:15378"/>
        <dbReference type="ChEBI" id="CHEBI:16217"/>
        <dbReference type="ChEBI" id="CHEBI:18391"/>
        <dbReference type="EC" id="3.1.1.17"/>
    </reaction>
</comment>
<keyword evidence="12" id="KW-0106">Calcium</keyword>
<dbReference type="FunFam" id="2.120.10.30:FF:000027">
    <property type="entry name" value="Regucalcin homologue"/>
    <property type="match status" value="1"/>
</dbReference>
<dbReference type="EMBL" id="WJQU01000002">
    <property type="protein sequence ID" value="KAJ6640946.1"/>
    <property type="molecule type" value="Genomic_DNA"/>
</dbReference>
<dbReference type="GO" id="GO:0019853">
    <property type="term" value="P:L-ascorbic acid biosynthetic process"/>
    <property type="evidence" value="ECO:0007669"/>
    <property type="project" value="TreeGrafter"/>
</dbReference>
<evidence type="ECO:0000256" key="6">
    <source>
        <dbReference type="ARBA" id="ARBA00008853"/>
    </source>
</evidence>
<evidence type="ECO:0000256" key="12">
    <source>
        <dbReference type="ARBA" id="ARBA00022837"/>
    </source>
</evidence>
<dbReference type="PANTHER" id="PTHR10907">
    <property type="entry name" value="REGUCALCIN"/>
    <property type="match status" value="1"/>
</dbReference>